<dbReference type="Proteomes" id="UP000189733">
    <property type="component" value="Unassembled WGS sequence"/>
</dbReference>
<proteinExistence type="predicted"/>
<dbReference type="STRING" id="1121442.SAMN02745702_00272"/>
<evidence type="ECO:0000313" key="3">
    <source>
        <dbReference type="Proteomes" id="UP000189733"/>
    </source>
</evidence>
<feature type="compositionally biased region" description="Polar residues" evidence="1">
    <location>
        <begin position="1"/>
        <end position="13"/>
    </location>
</feature>
<feature type="region of interest" description="Disordered" evidence="1">
    <location>
        <begin position="1"/>
        <end position="77"/>
    </location>
</feature>
<organism evidence="2 3">
    <name type="scientific">Desulfobaculum bizertense DSM 18034</name>
    <dbReference type="NCBI Taxonomy" id="1121442"/>
    <lineage>
        <taxon>Bacteria</taxon>
        <taxon>Pseudomonadati</taxon>
        <taxon>Thermodesulfobacteriota</taxon>
        <taxon>Desulfovibrionia</taxon>
        <taxon>Desulfovibrionales</taxon>
        <taxon>Desulfovibrionaceae</taxon>
        <taxon>Desulfobaculum</taxon>
    </lineage>
</organism>
<accession>A0A1T4VGN7</accession>
<protein>
    <submittedName>
        <fullName evidence="2">Uncharacterized protein</fullName>
    </submittedName>
</protein>
<keyword evidence="3" id="KW-1185">Reference proteome</keyword>
<dbReference type="EMBL" id="FUYA01000001">
    <property type="protein sequence ID" value="SKA64134.1"/>
    <property type="molecule type" value="Genomic_DNA"/>
</dbReference>
<sequence>MSGVLFSSPQVRTVSVPVPMSSQKPERTAQAKVPKEDELRKQEEQMARRRLQLGGAASQRATLGDPHPANVRKRTLG</sequence>
<evidence type="ECO:0000256" key="1">
    <source>
        <dbReference type="SAM" id="MobiDB-lite"/>
    </source>
</evidence>
<gene>
    <name evidence="2" type="ORF">SAMN02745702_00272</name>
</gene>
<evidence type="ECO:0000313" key="2">
    <source>
        <dbReference type="EMBL" id="SKA64134.1"/>
    </source>
</evidence>
<dbReference type="AlphaFoldDB" id="A0A1T4VGN7"/>
<reference evidence="2 3" key="1">
    <citation type="submission" date="2017-02" db="EMBL/GenBank/DDBJ databases">
        <authorList>
            <person name="Peterson S.W."/>
        </authorList>
    </citation>
    <scope>NUCLEOTIDE SEQUENCE [LARGE SCALE GENOMIC DNA]</scope>
    <source>
        <strain evidence="2 3">DSM 18034</strain>
    </source>
</reference>
<name>A0A1T4VGN7_9BACT</name>
<feature type="compositionally biased region" description="Basic and acidic residues" evidence="1">
    <location>
        <begin position="24"/>
        <end position="47"/>
    </location>
</feature>
<dbReference type="RefSeq" id="WP_078683590.1">
    <property type="nucleotide sequence ID" value="NZ_FUYA01000001.1"/>
</dbReference>